<evidence type="ECO:0000259" key="4">
    <source>
        <dbReference type="PROSITE" id="PS50108"/>
    </source>
</evidence>
<dbReference type="Pfam" id="PF00786">
    <property type="entry name" value="PBD"/>
    <property type="match status" value="1"/>
</dbReference>
<comment type="similarity">
    <text evidence="2">Belongs to the BORG/CEP family.</text>
</comment>
<organism evidence="5 6">
    <name type="scientific">Pogona vitticeps</name>
    <name type="common">central bearded dragon</name>
    <dbReference type="NCBI Taxonomy" id="103695"/>
    <lineage>
        <taxon>Eukaryota</taxon>
        <taxon>Metazoa</taxon>
        <taxon>Chordata</taxon>
        <taxon>Craniata</taxon>
        <taxon>Vertebrata</taxon>
        <taxon>Euteleostomi</taxon>
        <taxon>Lepidosauria</taxon>
        <taxon>Squamata</taxon>
        <taxon>Bifurcata</taxon>
        <taxon>Unidentata</taxon>
        <taxon>Episquamata</taxon>
        <taxon>Toxicofera</taxon>
        <taxon>Iguania</taxon>
        <taxon>Acrodonta</taxon>
        <taxon>Agamidae</taxon>
        <taxon>Amphibolurinae</taxon>
        <taxon>Pogona</taxon>
    </lineage>
</organism>
<proteinExistence type="inferred from homology"/>
<evidence type="ECO:0000313" key="6">
    <source>
        <dbReference type="RefSeq" id="XP_072836161.1"/>
    </source>
</evidence>
<dbReference type="InterPro" id="IPR029273">
    <property type="entry name" value="Cdc42_effect-like"/>
</dbReference>
<dbReference type="PROSITE" id="PS50108">
    <property type="entry name" value="CRIB"/>
    <property type="match status" value="1"/>
</dbReference>
<feature type="domain" description="CRIB" evidence="4">
    <location>
        <begin position="143"/>
        <end position="157"/>
    </location>
</feature>
<reference evidence="6" key="1">
    <citation type="submission" date="2025-08" db="UniProtKB">
        <authorList>
            <consortium name="RefSeq"/>
        </authorList>
    </citation>
    <scope>IDENTIFICATION</scope>
</reference>
<dbReference type="RefSeq" id="XP_072836161.1">
    <property type="nucleotide sequence ID" value="XM_072980060.1"/>
</dbReference>
<dbReference type="PANTHER" id="PTHR15344">
    <property type="entry name" value="CDC42 EFFECTOR PROTEIN BORG"/>
    <property type="match status" value="1"/>
</dbReference>
<name>A0ABM5ESN5_9SAUR</name>
<dbReference type="Pfam" id="PF14957">
    <property type="entry name" value="BORG_CEP"/>
    <property type="match status" value="1"/>
</dbReference>
<keyword evidence="5" id="KW-1185">Reference proteome</keyword>
<evidence type="ECO:0000256" key="1">
    <source>
        <dbReference type="ARBA" id="ARBA00004184"/>
    </source>
</evidence>
<dbReference type="InterPro" id="IPR000095">
    <property type="entry name" value="CRIB_dom"/>
</dbReference>
<dbReference type="Proteomes" id="UP001652642">
    <property type="component" value="Chromosome 9"/>
</dbReference>
<accession>A0ABM5ESN5</accession>
<sequence>MVWNCFWMVSLSRRREKSCRGVPIGTRGPSRDTGCRAAATAEWAKKLGASPWRLPGGAEGSDSQLGQRGLGVHACPRTCCPPTSFAAQLAPRRPLPGFSPIAVIARLLAGPEMPAKTPIYLKTSTPKRGRKLRLRDVLSSDMISPPLGDFRHSAHIGLDGEGDMFGELSFLQGRYDVLPRLSGRGGPSGSVEASFGHGPPGAGYRTLLKSAVSLPVFGGGQGHEQAPPKPPRLHLEERPRSGGQPPPLPQQRSMSIGCAEGCFPSGAGGLSFSATARYDPLPSSISFSSAALPEGSFVGGDDSSFCADSRCTSDLSRSESLLRLDLDLGPSILDDVLRIMEEYQRPTPKAL</sequence>
<protein>
    <submittedName>
        <fullName evidence="6">Cdc42 effector protein 2-like isoform X1</fullName>
    </submittedName>
</protein>
<dbReference type="SMART" id="SM00285">
    <property type="entry name" value="PBD"/>
    <property type="match status" value="1"/>
</dbReference>
<comment type="subcellular location">
    <subcellularLocation>
        <location evidence="1">Endomembrane system</location>
        <topology evidence="1">Peripheral membrane protein</topology>
    </subcellularLocation>
</comment>
<gene>
    <name evidence="6" type="primary">LOC110075722</name>
</gene>
<evidence type="ECO:0000313" key="5">
    <source>
        <dbReference type="Proteomes" id="UP001652642"/>
    </source>
</evidence>
<dbReference type="InterPro" id="IPR051296">
    <property type="entry name" value="Cdc42_Effector_BORG/CEP"/>
</dbReference>
<evidence type="ECO:0000256" key="2">
    <source>
        <dbReference type="ARBA" id="ARBA00010770"/>
    </source>
</evidence>
<evidence type="ECO:0000256" key="3">
    <source>
        <dbReference type="SAM" id="MobiDB-lite"/>
    </source>
</evidence>
<feature type="region of interest" description="Disordered" evidence="3">
    <location>
        <begin position="216"/>
        <end position="255"/>
    </location>
</feature>
<dbReference type="GeneID" id="110075722"/>
<dbReference type="PANTHER" id="PTHR15344:SF2">
    <property type="entry name" value="CDC42 EFFECTOR PROTEIN 2"/>
    <property type="match status" value="1"/>
</dbReference>